<dbReference type="InterPro" id="IPR011989">
    <property type="entry name" value="ARM-like"/>
</dbReference>
<evidence type="ECO:0008006" key="3">
    <source>
        <dbReference type="Google" id="ProtNLM"/>
    </source>
</evidence>
<protein>
    <recommendedName>
        <fullName evidence="3">ARM repeat superfamily protein</fullName>
    </recommendedName>
</protein>
<dbReference type="Proteomes" id="UP000541444">
    <property type="component" value="Unassembled WGS sequence"/>
</dbReference>
<proteinExistence type="predicted"/>
<organism evidence="1 2">
    <name type="scientific">Kingdonia uniflora</name>
    <dbReference type="NCBI Taxonomy" id="39325"/>
    <lineage>
        <taxon>Eukaryota</taxon>
        <taxon>Viridiplantae</taxon>
        <taxon>Streptophyta</taxon>
        <taxon>Embryophyta</taxon>
        <taxon>Tracheophyta</taxon>
        <taxon>Spermatophyta</taxon>
        <taxon>Magnoliopsida</taxon>
        <taxon>Ranunculales</taxon>
        <taxon>Circaeasteraceae</taxon>
        <taxon>Kingdonia</taxon>
    </lineage>
</organism>
<dbReference type="OrthoDB" id="79603at2759"/>
<dbReference type="AlphaFoldDB" id="A0A7J7P0B2"/>
<comment type="caution">
    <text evidence="1">The sequence shown here is derived from an EMBL/GenBank/DDBJ whole genome shotgun (WGS) entry which is preliminary data.</text>
</comment>
<dbReference type="PANTHER" id="PTHR37743:SF1">
    <property type="entry name" value="ARM REPEAT SUPERFAMILY PROTEIN"/>
    <property type="match status" value="1"/>
</dbReference>
<keyword evidence="2" id="KW-1185">Reference proteome</keyword>
<evidence type="ECO:0000313" key="1">
    <source>
        <dbReference type="EMBL" id="KAF6172889.1"/>
    </source>
</evidence>
<dbReference type="InterPro" id="IPR016024">
    <property type="entry name" value="ARM-type_fold"/>
</dbReference>
<accession>A0A7J7P0B2</accession>
<reference evidence="1 2" key="1">
    <citation type="journal article" date="2020" name="IScience">
        <title>Genome Sequencing of the Endangered Kingdonia uniflora (Circaeasteraceae, Ranunculales) Reveals Potential Mechanisms of Evolutionary Specialization.</title>
        <authorList>
            <person name="Sun Y."/>
            <person name="Deng T."/>
            <person name="Zhang A."/>
            <person name="Moore M.J."/>
            <person name="Landis J.B."/>
            <person name="Lin N."/>
            <person name="Zhang H."/>
            <person name="Zhang X."/>
            <person name="Huang J."/>
            <person name="Zhang X."/>
            <person name="Sun H."/>
            <person name="Wang H."/>
        </authorList>
    </citation>
    <scope>NUCLEOTIDE SEQUENCE [LARGE SCALE GENOMIC DNA]</scope>
    <source>
        <strain evidence="1">TB1705</strain>
        <tissue evidence="1">Leaf</tissue>
    </source>
</reference>
<gene>
    <name evidence="1" type="ORF">GIB67_035443</name>
</gene>
<dbReference type="SUPFAM" id="SSF48371">
    <property type="entry name" value="ARM repeat"/>
    <property type="match status" value="1"/>
</dbReference>
<name>A0A7J7P0B2_9MAGN</name>
<dbReference type="EMBL" id="JACGCM010000376">
    <property type="protein sequence ID" value="KAF6172889.1"/>
    <property type="molecule type" value="Genomic_DNA"/>
</dbReference>
<dbReference type="Gene3D" id="1.25.10.10">
    <property type="entry name" value="Leucine-rich Repeat Variant"/>
    <property type="match status" value="1"/>
</dbReference>
<dbReference type="PANTHER" id="PTHR37743">
    <property type="entry name" value="ARM REPEAT SUPERFAMILY PROTEIN"/>
    <property type="match status" value="1"/>
</dbReference>
<sequence length="944" mass="104670">MPTFAYSILQDGSEMPTRLSAAAADCLLALTEASTKMGSISGVSDSKAKSVDRDAVHLGVNLASIASRYPQDSENMGMKLLIWNILDELIVLLQKLLAWSMERRPLHAKGLKQVLKWLQEIKQHYDFIKDEAGEDTLKAGVSLISSCWKHYCLLLRLVDRRVSQNYLEMLNQYISGIKFYMNDYTDEHSGNRDGGLETIKFFMTCLSLLLGRLDSKQFESAISECGMEILRLLLLQLQCDDEDVIEGTVSILRATILKTNCPVENSFQETTQLEEVFPLLLIFLDERNSAAKAVIPLTAELCSINADGRCLKLIFERLASGNFLQRRNAIDVVSEIIRISSDTVGLVSFPTRQDMATHLLDCLGDEEITIRLPASNVLPMFDPPLVMPELVRLVYSPNEGVRSSASDVLVTVLKCHNQNPGVMVLLLDCLSKLSQAEDLPKIPGREGKGSQIDTNQILRLIPEWSKGVKDWEVFIGPLVEKMFADPSNAITVRFLSSISEHLVEASDFVLRRVLLYMQGEKEMDELMSRSTGTYTSDDFVKPSNNLFHRLCPLLILRLLPLKVFNDLNSPLMYGQLLNQDPPLVNMAFNGDGASSIAAFLVNRAFQYFEFEDVRKLAAELCGRIHPHVLFPIIRVQLENATRSSDILKMKACLFSVCTSLALRGRDSALHPLMNEIRKILEVVLLWPSMDGDEVSKAQHGCIDCLALMICAELQSPGSTTDFSKKKMSNVGEKSFLEDAALKNSVLTYVIDKLTNDTSEFAPVTNFDGLNHLVPESSSTKCRSKASIPLSFRLCMANVLISTCQKIASSGKNSLAERTVPVLTRSIQVITDSIIRAACIQVLFSAVYHLKSAILPHSSDLLTLSMKALQKGTQKEKMAAIKLTGSLLASEDVVVESISGGLSEARSVLSSISSTDPSLELRQLCKQLLACITSPLDNVLRDFLH</sequence>
<evidence type="ECO:0000313" key="2">
    <source>
        <dbReference type="Proteomes" id="UP000541444"/>
    </source>
</evidence>